<feature type="non-terminal residue" evidence="2">
    <location>
        <position position="504"/>
    </location>
</feature>
<dbReference type="SUPFAM" id="SSF103473">
    <property type="entry name" value="MFS general substrate transporter"/>
    <property type="match status" value="1"/>
</dbReference>
<sequence length="504" mass="55334">MGENARVTNQRGRAMRDYEPSGWAALHNRNVQRVLIFAFINGACFSLWFAQVFQVLINRLSGNTTVGWLSATSGSAQMVAAVIVGFIPNVPRQVILRIAAVTGLLATALSLYGVAILEVYVFFFSSVLWGMYSGMVATGTEAIFADSVETGKRDFVYNLKWINQTLSDCVGSLVSLVMLLHLGNHWDTESIRKLMCTGLLLHPIAHLLLFTMKDKYSLDESTNDDNLVHVDVVISDATLTAETPSEVSVAEPGASQIEKQSAHHFPLRTIPSDKTLAHDTDAGSSQIVESPFISPTASGGAVAQREAILFQLAAQSMRREEEYRAAQQDRSRLGKLATSVCYYAKWPWEWSAVPYLVCAVDFLVAVGSGMTMRYIPLFFVNDYGVSPVVLTTSYIITSIISALLSSLVRYVGEYYMGRLPAVICVRLIGTTLLLLMGLTHLHLGILLPIFIIRNSTMNCTRGVTRSVIMDCVRKESRAKWSAFESFSSFTWAGSAVIGGYVADA</sequence>
<dbReference type="Proteomes" id="UP000192257">
    <property type="component" value="Unassembled WGS sequence"/>
</dbReference>
<dbReference type="PANTHER" id="PTHR23525:SF1">
    <property type="entry name" value="NODULIN-LIKE DOMAIN-CONTAINING PROTEIN"/>
    <property type="match status" value="1"/>
</dbReference>
<dbReference type="PANTHER" id="PTHR23525">
    <property type="entry name" value="TRANSPORTER, PUTATIVE-RELATED"/>
    <property type="match status" value="1"/>
</dbReference>
<name>A0A1X0NVK4_9TRYP</name>
<feature type="transmembrane region" description="Helical" evidence="1">
    <location>
        <begin position="120"/>
        <end position="144"/>
    </location>
</feature>
<feature type="transmembrane region" description="Helical" evidence="1">
    <location>
        <begin position="68"/>
        <end position="87"/>
    </location>
</feature>
<keyword evidence="1" id="KW-1133">Transmembrane helix</keyword>
<evidence type="ECO:0000313" key="3">
    <source>
        <dbReference type="Proteomes" id="UP000192257"/>
    </source>
</evidence>
<dbReference type="GeneID" id="39986300"/>
<keyword evidence="1" id="KW-0472">Membrane</keyword>
<keyword evidence="1" id="KW-0812">Transmembrane</keyword>
<dbReference type="OrthoDB" id="541403at2759"/>
<organism evidence="2 3">
    <name type="scientific">Trypanosoma theileri</name>
    <dbReference type="NCBI Taxonomy" id="67003"/>
    <lineage>
        <taxon>Eukaryota</taxon>
        <taxon>Discoba</taxon>
        <taxon>Euglenozoa</taxon>
        <taxon>Kinetoplastea</taxon>
        <taxon>Metakinetoplastina</taxon>
        <taxon>Trypanosomatida</taxon>
        <taxon>Trypanosomatidae</taxon>
        <taxon>Trypanosoma</taxon>
    </lineage>
</organism>
<gene>
    <name evidence="2" type="ORF">TM35_000182070</name>
</gene>
<feature type="transmembrane region" description="Helical" evidence="1">
    <location>
        <begin position="94"/>
        <end position="114"/>
    </location>
</feature>
<comment type="caution">
    <text evidence="2">The sequence shown here is derived from an EMBL/GenBank/DDBJ whole genome shotgun (WGS) entry which is preliminary data.</text>
</comment>
<dbReference type="VEuPathDB" id="TriTrypDB:TM35_000182070"/>
<feature type="transmembrane region" description="Helical" evidence="1">
    <location>
        <begin position="34"/>
        <end position="56"/>
    </location>
</feature>
<dbReference type="RefSeq" id="XP_028882216.1">
    <property type="nucleotide sequence ID" value="XM_029026520.1"/>
</dbReference>
<feature type="transmembrane region" description="Helical" evidence="1">
    <location>
        <begin position="423"/>
        <end position="451"/>
    </location>
</feature>
<feature type="transmembrane region" description="Helical" evidence="1">
    <location>
        <begin position="352"/>
        <end position="375"/>
    </location>
</feature>
<reference evidence="2 3" key="1">
    <citation type="submission" date="2017-03" db="EMBL/GenBank/DDBJ databases">
        <title>An alternative strategy for trypanosome survival in the mammalian bloodstream revealed through genome and transcriptome analysis of the ubiquitous bovine parasite Trypanosoma (Megatrypanum) theileri.</title>
        <authorList>
            <person name="Kelly S."/>
            <person name="Ivens A."/>
            <person name="Mott A."/>
            <person name="O'Neill E."/>
            <person name="Emms D."/>
            <person name="Macleod O."/>
            <person name="Voorheis P."/>
            <person name="Matthews J."/>
            <person name="Matthews K."/>
            <person name="Carrington M."/>
        </authorList>
    </citation>
    <scope>NUCLEOTIDE SEQUENCE [LARGE SCALE GENOMIC DNA]</scope>
    <source>
        <strain evidence="2">Edinburgh</strain>
    </source>
</reference>
<keyword evidence="3" id="KW-1185">Reference proteome</keyword>
<feature type="transmembrane region" description="Helical" evidence="1">
    <location>
        <begin position="387"/>
        <end position="411"/>
    </location>
</feature>
<dbReference type="EMBL" id="NBCO01000018">
    <property type="protein sequence ID" value="ORC88150.1"/>
    <property type="molecule type" value="Genomic_DNA"/>
</dbReference>
<protein>
    <submittedName>
        <fullName evidence="2">Uncharacterized protein</fullName>
    </submittedName>
</protein>
<evidence type="ECO:0000256" key="1">
    <source>
        <dbReference type="SAM" id="Phobius"/>
    </source>
</evidence>
<dbReference type="Gene3D" id="1.20.1250.20">
    <property type="entry name" value="MFS general substrate transporter like domains"/>
    <property type="match status" value="2"/>
</dbReference>
<dbReference type="AlphaFoldDB" id="A0A1X0NVK4"/>
<dbReference type="InterPro" id="IPR036259">
    <property type="entry name" value="MFS_trans_sf"/>
</dbReference>
<accession>A0A1X0NVK4</accession>
<proteinExistence type="predicted"/>
<evidence type="ECO:0000313" key="2">
    <source>
        <dbReference type="EMBL" id="ORC88150.1"/>
    </source>
</evidence>